<protein>
    <submittedName>
        <fullName evidence="1">Uncharacterized protein</fullName>
    </submittedName>
</protein>
<reference evidence="1" key="1">
    <citation type="submission" date="2022-02" db="EMBL/GenBank/DDBJ databases">
        <authorList>
            <person name="Henning P.M."/>
            <person name="McCubbin A.G."/>
            <person name="Shore J.S."/>
        </authorList>
    </citation>
    <scope>NUCLEOTIDE SEQUENCE</scope>
    <source>
        <strain evidence="1">F60SS</strain>
        <tissue evidence="1">Leaves</tissue>
    </source>
</reference>
<evidence type="ECO:0000313" key="1">
    <source>
        <dbReference type="EMBL" id="KAJ4847970.1"/>
    </source>
</evidence>
<sequence length="74" mass="8426">MDLYNTAQIYRATVDAERLNSSNGSQTQCSAFLANIDENRYSEISWSNISFTTMVSEYIARLQEHCVQHGQGLF</sequence>
<comment type="caution">
    <text evidence="1">The sequence shown here is derived from an EMBL/GenBank/DDBJ whole genome shotgun (WGS) entry which is preliminary data.</text>
</comment>
<dbReference type="Proteomes" id="UP001141552">
    <property type="component" value="Unassembled WGS sequence"/>
</dbReference>
<evidence type="ECO:0000313" key="2">
    <source>
        <dbReference type="Proteomes" id="UP001141552"/>
    </source>
</evidence>
<dbReference type="EMBL" id="JAKUCV010001033">
    <property type="protein sequence ID" value="KAJ4847970.1"/>
    <property type="molecule type" value="Genomic_DNA"/>
</dbReference>
<reference evidence="1" key="2">
    <citation type="journal article" date="2023" name="Plants (Basel)">
        <title>Annotation of the Turnera subulata (Passifloraceae) Draft Genome Reveals the S-Locus Evolved after the Divergence of Turneroideae from Passifloroideae in a Stepwise Manner.</title>
        <authorList>
            <person name="Henning P.M."/>
            <person name="Roalson E.H."/>
            <person name="Mir W."/>
            <person name="McCubbin A.G."/>
            <person name="Shore J.S."/>
        </authorList>
    </citation>
    <scope>NUCLEOTIDE SEQUENCE</scope>
    <source>
        <strain evidence="1">F60SS</strain>
    </source>
</reference>
<gene>
    <name evidence="1" type="ORF">Tsubulata_041214</name>
</gene>
<proteinExistence type="predicted"/>
<dbReference type="OrthoDB" id="1657402at2759"/>
<name>A0A9Q0GF91_9ROSI</name>
<accession>A0A9Q0GF91</accession>
<dbReference type="AlphaFoldDB" id="A0A9Q0GF91"/>
<keyword evidence="2" id="KW-1185">Reference proteome</keyword>
<organism evidence="1 2">
    <name type="scientific">Turnera subulata</name>
    <dbReference type="NCBI Taxonomy" id="218843"/>
    <lineage>
        <taxon>Eukaryota</taxon>
        <taxon>Viridiplantae</taxon>
        <taxon>Streptophyta</taxon>
        <taxon>Embryophyta</taxon>
        <taxon>Tracheophyta</taxon>
        <taxon>Spermatophyta</taxon>
        <taxon>Magnoliopsida</taxon>
        <taxon>eudicotyledons</taxon>
        <taxon>Gunneridae</taxon>
        <taxon>Pentapetalae</taxon>
        <taxon>rosids</taxon>
        <taxon>fabids</taxon>
        <taxon>Malpighiales</taxon>
        <taxon>Passifloraceae</taxon>
        <taxon>Turnera</taxon>
    </lineage>
</organism>